<dbReference type="Pfam" id="PF00892">
    <property type="entry name" value="EamA"/>
    <property type="match status" value="2"/>
</dbReference>
<dbReference type="SUPFAM" id="SSF103481">
    <property type="entry name" value="Multidrug resistance efflux transporter EmrE"/>
    <property type="match status" value="2"/>
</dbReference>
<feature type="transmembrane region" description="Helical" evidence="6">
    <location>
        <begin position="124"/>
        <end position="141"/>
    </location>
</feature>
<sequence length="303" mass="33970">MSYRSLTFWMFLAMIAWGSTWVSAKILMEGMGAHQLIFWRFLLSAMGLIPVIWLMGHSWKIDRQALLIALLAGLGLILYNRFFFLGTHLGEAGLGGVLVTTLNPILTFMFIALLSRKLLRQDEWFALILGALGTLTILKVWNYGLEMWQQPGILYFIAAAATWPWITILSARFKKGSPLVLSFYMFLITALGDWALFLDFQIPALSALHPIEWLNLLSLSLYGTTFGTSIYFLAASRWGGAKASGYFFLVPFSAALFAALFLHEEIGLSTVIGGLFTLLAVYQINGYNLLGLSQRIQGWLQRS</sequence>
<gene>
    <name evidence="8" type="ordered locus">Nitsa_0573</name>
</gene>
<dbReference type="PANTHER" id="PTHR32322:SF2">
    <property type="entry name" value="EAMA DOMAIN-CONTAINING PROTEIN"/>
    <property type="match status" value="1"/>
</dbReference>
<feature type="transmembrane region" description="Helical" evidence="6">
    <location>
        <begin position="34"/>
        <end position="54"/>
    </location>
</feature>
<dbReference type="AlphaFoldDB" id="E6X138"/>
<dbReference type="KEGG" id="nsa:Nitsa_0573"/>
<organism evidence="8 9">
    <name type="scientific">Nitratifractor salsuginis (strain DSM 16511 / JCM 12458 / E9I37-1)</name>
    <dbReference type="NCBI Taxonomy" id="749222"/>
    <lineage>
        <taxon>Bacteria</taxon>
        <taxon>Pseudomonadati</taxon>
        <taxon>Campylobacterota</taxon>
        <taxon>Epsilonproteobacteria</taxon>
        <taxon>Campylobacterales</taxon>
        <taxon>Sulfurovaceae</taxon>
        <taxon>Nitratifractor</taxon>
    </lineage>
</organism>
<evidence type="ECO:0000259" key="7">
    <source>
        <dbReference type="Pfam" id="PF00892"/>
    </source>
</evidence>
<keyword evidence="5 6" id="KW-0472">Membrane</keyword>
<feature type="domain" description="EamA" evidence="7">
    <location>
        <begin position="151"/>
        <end position="284"/>
    </location>
</feature>
<evidence type="ECO:0000313" key="9">
    <source>
        <dbReference type="Proteomes" id="UP000008633"/>
    </source>
</evidence>
<feature type="domain" description="EamA" evidence="7">
    <location>
        <begin position="8"/>
        <end position="138"/>
    </location>
</feature>
<dbReference type="HOGENOM" id="CLU_033863_4_2_7"/>
<keyword evidence="3 6" id="KW-0812">Transmembrane</keyword>
<comment type="similarity">
    <text evidence="2">Belongs to the EamA transporter family.</text>
</comment>
<dbReference type="GO" id="GO:0016020">
    <property type="term" value="C:membrane"/>
    <property type="evidence" value="ECO:0007669"/>
    <property type="project" value="UniProtKB-SubCell"/>
</dbReference>
<dbReference type="OrthoDB" id="9782878at2"/>
<dbReference type="Proteomes" id="UP000008633">
    <property type="component" value="Chromosome"/>
</dbReference>
<evidence type="ECO:0000256" key="3">
    <source>
        <dbReference type="ARBA" id="ARBA00022692"/>
    </source>
</evidence>
<dbReference type="InterPro" id="IPR037185">
    <property type="entry name" value="EmrE-like"/>
</dbReference>
<accession>E6X138</accession>
<evidence type="ECO:0000256" key="5">
    <source>
        <dbReference type="ARBA" id="ARBA00023136"/>
    </source>
</evidence>
<dbReference type="RefSeq" id="WP_013553537.1">
    <property type="nucleotide sequence ID" value="NC_014935.1"/>
</dbReference>
<evidence type="ECO:0000256" key="2">
    <source>
        <dbReference type="ARBA" id="ARBA00007362"/>
    </source>
</evidence>
<feature type="transmembrane region" description="Helical" evidence="6">
    <location>
        <begin position="153"/>
        <end position="171"/>
    </location>
</feature>
<evidence type="ECO:0000256" key="4">
    <source>
        <dbReference type="ARBA" id="ARBA00022989"/>
    </source>
</evidence>
<feature type="transmembrane region" description="Helical" evidence="6">
    <location>
        <begin position="214"/>
        <end position="234"/>
    </location>
</feature>
<feature type="transmembrane region" description="Helical" evidence="6">
    <location>
        <begin position="92"/>
        <end position="112"/>
    </location>
</feature>
<dbReference type="InterPro" id="IPR000620">
    <property type="entry name" value="EamA_dom"/>
</dbReference>
<feature type="transmembrane region" description="Helical" evidence="6">
    <location>
        <begin position="66"/>
        <end position="86"/>
    </location>
</feature>
<protein>
    <recommendedName>
        <fullName evidence="7">EamA domain-containing protein</fullName>
    </recommendedName>
</protein>
<dbReference type="EMBL" id="CP002452">
    <property type="protein sequence ID" value="ADV45841.1"/>
    <property type="molecule type" value="Genomic_DNA"/>
</dbReference>
<feature type="transmembrane region" description="Helical" evidence="6">
    <location>
        <begin position="246"/>
        <end position="262"/>
    </location>
</feature>
<dbReference type="STRING" id="749222.Nitsa_0573"/>
<evidence type="ECO:0000256" key="6">
    <source>
        <dbReference type="SAM" id="Phobius"/>
    </source>
</evidence>
<evidence type="ECO:0000313" key="8">
    <source>
        <dbReference type="EMBL" id="ADV45841.1"/>
    </source>
</evidence>
<feature type="transmembrane region" description="Helical" evidence="6">
    <location>
        <begin position="268"/>
        <end position="290"/>
    </location>
</feature>
<comment type="subcellular location">
    <subcellularLocation>
        <location evidence="1">Membrane</location>
        <topology evidence="1">Multi-pass membrane protein</topology>
    </subcellularLocation>
</comment>
<name>E6X138_NITSE</name>
<evidence type="ECO:0000256" key="1">
    <source>
        <dbReference type="ARBA" id="ARBA00004141"/>
    </source>
</evidence>
<dbReference type="eggNOG" id="COG0697">
    <property type="taxonomic scope" value="Bacteria"/>
</dbReference>
<reference evidence="9" key="2">
    <citation type="submission" date="2011-01" db="EMBL/GenBank/DDBJ databases">
        <title>The complete genome of Nitratifractor salsuginis DSM 16511.</title>
        <authorList>
            <consortium name="US DOE Joint Genome Institute (JGI-PGF)"/>
            <person name="Lucas S."/>
            <person name="Copeland A."/>
            <person name="Lapidus A."/>
            <person name="Bruce D."/>
            <person name="Goodwin L."/>
            <person name="Pitluck S."/>
            <person name="Kyrpides N."/>
            <person name="Mavromatis K."/>
            <person name="Ivanova N."/>
            <person name="Mikhailova N."/>
            <person name="Zeytun A."/>
            <person name="Detter J.C."/>
            <person name="Tapia R."/>
            <person name="Han C."/>
            <person name="Land M."/>
            <person name="Hauser L."/>
            <person name="Markowitz V."/>
            <person name="Cheng J.-F."/>
            <person name="Hugenholtz P."/>
            <person name="Woyke T."/>
            <person name="Wu D."/>
            <person name="Tindall B."/>
            <person name="Schuetze A."/>
            <person name="Brambilla E."/>
            <person name="Klenk H.-P."/>
            <person name="Eisen J.A."/>
        </authorList>
    </citation>
    <scope>NUCLEOTIDE SEQUENCE [LARGE SCALE GENOMIC DNA]</scope>
    <source>
        <strain evidence="9">DSM 16511 / JCM 12458 / E9I37-1</strain>
    </source>
</reference>
<dbReference type="InterPro" id="IPR050638">
    <property type="entry name" value="AA-Vitamin_Transporters"/>
</dbReference>
<keyword evidence="9" id="KW-1185">Reference proteome</keyword>
<reference evidence="8 9" key="1">
    <citation type="journal article" date="2011" name="Stand. Genomic Sci.">
        <title>Complete genome sequence of Nitratifractor salsuginis type strain (E9I37-1).</title>
        <authorList>
            <person name="Anderson I."/>
            <person name="Sikorski J."/>
            <person name="Zeytun A."/>
            <person name="Nolan M."/>
            <person name="Lapidus A."/>
            <person name="Lucas S."/>
            <person name="Hammon N."/>
            <person name="Deshpande S."/>
            <person name="Cheng J.F."/>
            <person name="Tapia R."/>
            <person name="Han C."/>
            <person name="Goodwin L."/>
            <person name="Pitluck S."/>
            <person name="Liolios K."/>
            <person name="Pagani I."/>
            <person name="Ivanova N."/>
            <person name="Huntemann M."/>
            <person name="Mavromatis K."/>
            <person name="Ovchinikova G."/>
            <person name="Pati A."/>
            <person name="Chen A."/>
            <person name="Palaniappan K."/>
            <person name="Land M."/>
            <person name="Hauser L."/>
            <person name="Brambilla E.M."/>
            <person name="Ngatchou-Djao O.D."/>
            <person name="Rohde M."/>
            <person name="Tindall B.J."/>
            <person name="Goker M."/>
            <person name="Detter J.C."/>
            <person name="Woyke T."/>
            <person name="Bristow J."/>
            <person name="Eisen J.A."/>
            <person name="Markowitz V."/>
            <person name="Hugenholtz P."/>
            <person name="Klenk H.P."/>
            <person name="Kyrpides N.C."/>
        </authorList>
    </citation>
    <scope>NUCLEOTIDE SEQUENCE [LARGE SCALE GENOMIC DNA]</scope>
    <source>
        <strain evidence="9">DSM 16511 / JCM 12458 / E9I37-1</strain>
    </source>
</reference>
<proteinExistence type="inferred from homology"/>
<feature type="transmembrane region" description="Helical" evidence="6">
    <location>
        <begin position="183"/>
        <end position="202"/>
    </location>
</feature>
<dbReference type="PANTHER" id="PTHR32322">
    <property type="entry name" value="INNER MEMBRANE TRANSPORTER"/>
    <property type="match status" value="1"/>
</dbReference>
<keyword evidence="4 6" id="KW-1133">Transmembrane helix</keyword>